<gene>
    <name evidence="1" type="ORF">T02_11790</name>
</gene>
<dbReference type="EMBL" id="JYDW01000310">
    <property type="protein sequence ID" value="KRZ49482.1"/>
    <property type="molecule type" value="Genomic_DNA"/>
</dbReference>
<reference evidence="1 2" key="1">
    <citation type="submission" date="2015-05" db="EMBL/GenBank/DDBJ databases">
        <title>Evolution of Trichinella species and genotypes.</title>
        <authorList>
            <person name="Korhonen P.K."/>
            <person name="Edoardo P."/>
            <person name="Giuseppe L.R."/>
            <person name="Gasser R.B."/>
        </authorList>
    </citation>
    <scope>NUCLEOTIDE SEQUENCE [LARGE SCALE GENOMIC DNA]</scope>
    <source>
        <strain evidence="1">ISS10</strain>
    </source>
</reference>
<accession>A0A0V1KQD5</accession>
<dbReference type="OrthoDB" id="5930906at2759"/>
<dbReference type="AlphaFoldDB" id="A0A0V1KQD5"/>
<sequence length="57" mass="6703">MASKVVRCLSQYTGKRPIWNYVETDRQWLKFGIGYLENYPTGNRKIRLLTPLIVSID</sequence>
<evidence type="ECO:0000313" key="2">
    <source>
        <dbReference type="Proteomes" id="UP000054721"/>
    </source>
</evidence>
<keyword evidence="2" id="KW-1185">Reference proteome</keyword>
<dbReference type="Proteomes" id="UP000054721">
    <property type="component" value="Unassembled WGS sequence"/>
</dbReference>
<evidence type="ECO:0000313" key="1">
    <source>
        <dbReference type="EMBL" id="KRZ49482.1"/>
    </source>
</evidence>
<protein>
    <submittedName>
        <fullName evidence="1">Uncharacterized protein</fullName>
    </submittedName>
</protein>
<comment type="caution">
    <text evidence="1">The sequence shown here is derived from an EMBL/GenBank/DDBJ whole genome shotgun (WGS) entry which is preliminary data.</text>
</comment>
<proteinExistence type="predicted"/>
<name>A0A0V1KQD5_9BILA</name>
<organism evidence="1 2">
    <name type="scientific">Trichinella nativa</name>
    <dbReference type="NCBI Taxonomy" id="6335"/>
    <lineage>
        <taxon>Eukaryota</taxon>
        <taxon>Metazoa</taxon>
        <taxon>Ecdysozoa</taxon>
        <taxon>Nematoda</taxon>
        <taxon>Enoplea</taxon>
        <taxon>Dorylaimia</taxon>
        <taxon>Trichinellida</taxon>
        <taxon>Trichinellidae</taxon>
        <taxon>Trichinella</taxon>
    </lineage>
</organism>